<proteinExistence type="inferred from homology"/>
<evidence type="ECO:0000256" key="5">
    <source>
        <dbReference type="ARBA" id="ARBA00023315"/>
    </source>
</evidence>
<dbReference type="AlphaFoldDB" id="A0A1G6CSP2"/>
<dbReference type="Pfam" id="PF00132">
    <property type="entry name" value="Hexapep"/>
    <property type="match status" value="1"/>
</dbReference>
<dbReference type="CDD" id="cd03354">
    <property type="entry name" value="LbH_SAT"/>
    <property type="match status" value="1"/>
</dbReference>
<dbReference type="Gene3D" id="2.160.10.10">
    <property type="entry name" value="Hexapeptide repeat proteins"/>
    <property type="match status" value="1"/>
</dbReference>
<feature type="region of interest" description="Disordered" evidence="7">
    <location>
        <begin position="297"/>
        <end position="319"/>
    </location>
</feature>
<dbReference type="EC" id="2.3.1.30" evidence="2"/>
<dbReference type="Gene3D" id="1.10.3130.10">
    <property type="entry name" value="serine acetyltransferase, domain 1"/>
    <property type="match status" value="1"/>
</dbReference>
<reference evidence="8 9" key="1">
    <citation type="submission" date="2016-10" db="EMBL/GenBank/DDBJ databases">
        <authorList>
            <person name="de Groot N.N."/>
        </authorList>
    </citation>
    <scope>NUCLEOTIDE SEQUENCE [LARGE SCALE GENOMIC DNA]</scope>
    <source>
        <strain evidence="8 9">ASO4-2</strain>
    </source>
</reference>
<dbReference type="Proteomes" id="UP000198771">
    <property type="component" value="Unassembled WGS sequence"/>
</dbReference>
<organism evidence="8 9">
    <name type="scientific">Desulfonatronum thiosulfatophilum</name>
    <dbReference type="NCBI Taxonomy" id="617002"/>
    <lineage>
        <taxon>Bacteria</taxon>
        <taxon>Pseudomonadati</taxon>
        <taxon>Thermodesulfobacteriota</taxon>
        <taxon>Desulfovibrionia</taxon>
        <taxon>Desulfovibrionales</taxon>
        <taxon>Desulfonatronaceae</taxon>
        <taxon>Desulfonatronum</taxon>
    </lineage>
</organism>
<dbReference type="STRING" id="617002.SAMN05660653_01687"/>
<keyword evidence="3" id="KW-0028">Amino-acid biosynthesis</keyword>
<dbReference type="SUPFAM" id="SSF51161">
    <property type="entry name" value="Trimeric LpxA-like enzymes"/>
    <property type="match status" value="1"/>
</dbReference>
<evidence type="ECO:0000313" key="9">
    <source>
        <dbReference type="Proteomes" id="UP000198771"/>
    </source>
</evidence>
<dbReference type="FunFam" id="2.160.10.10:FF:000015">
    <property type="entry name" value="Serine acetyltransferase, plasmid"/>
    <property type="match status" value="1"/>
</dbReference>
<protein>
    <recommendedName>
        <fullName evidence="2">serine O-acetyltransferase</fullName>
        <ecNumber evidence="2">2.3.1.30</ecNumber>
    </recommendedName>
</protein>
<dbReference type="PANTHER" id="PTHR42811">
    <property type="entry name" value="SERINE ACETYLTRANSFERASE"/>
    <property type="match status" value="1"/>
</dbReference>
<keyword evidence="4 8" id="KW-0808">Transferase</keyword>
<dbReference type="EMBL" id="FMXO01000009">
    <property type="protein sequence ID" value="SDB35900.1"/>
    <property type="molecule type" value="Genomic_DNA"/>
</dbReference>
<evidence type="ECO:0000256" key="6">
    <source>
        <dbReference type="ARBA" id="ARBA00049486"/>
    </source>
</evidence>
<dbReference type="GO" id="GO:0008652">
    <property type="term" value="P:amino acid biosynthetic process"/>
    <property type="evidence" value="ECO:0007669"/>
    <property type="project" value="UniProtKB-KW"/>
</dbReference>
<dbReference type="NCBIfam" id="NF041874">
    <property type="entry name" value="EPS_EpsC"/>
    <property type="match status" value="1"/>
</dbReference>
<comment type="catalytic activity">
    <reaction evidence="6">
        <text>L-serine + acetyl-CoA = O-acetyl-L-serine + CoA</text>
        <dbReference type="Rhea" id="RHEA:24560"/>
        <dbReference type="ChEBI" id="CHEBI:33384"/>
        <dbReference type="ChEBI" id="CHEBI:57287"/>
        <dbReference type="ChEBI" id="CHEBI:57288"/>
        <dbReference type="ChEBI" id="CHEBI:58340"/>
        <dbReference type="EC" id="2.3.1.30"/>
    </reaction>
</comment>
<gene>
    <name evidence="8" type="ORF">SAMN05660653_01687</name>
</gene>
<keyword evidence="9" id="KW-1185">Reference proteome</keyword>
<evidence type="ECO:0000256" key="7">
    <source>
        <dbReference type="SAM" id="MobiDB-lite"/>
    </source>
</evidence>
<dbReference type="InterPro" id="IPR011004">
    <property type="entry name" value="Trimer_LpxA-like_sf"/>
</dbReference>
<evidence type="ECO:0000256" key="2">
    <source>
        <dbReference type="ARBA" id="ARBA00013266"/>
    </source>
</evidence>
<evidence type="ECO:0000256" key="1">
    <source>
        <dbReference type="ARBA" id="ARBA00007274"/>
    </source>
</evidence>
<dbReference type="InterPro" id="IPR042122">
    <property type="entry name" value="Ser_AcTrfase_N_sf"/>
</dbReference>
<evidence type="ECO:0000256" key="4">
    <source>
        <dbReference type="ARBA" id="ARBA00022679"/>
    </source>
</evidence>
<dbReference type="InterPro" id="IPR001451">
    <property type="entry name" value="Hexapep"/>
</dbReference>
<evidence type="ECO:0000313" key="8">
    <source>
        <dbReference type="EMBL" id="SDB35900.1"/>
    </source>
</evidence>
<accession>A0A1G6CSP2</accession>
<dbReference type="InterPro" id="IPR045304">
    <property type="entry name" value="LbH_SAT"/>
</dbReference>
<dbReference type="InterPro" id="IPR053376">
    <property type="entry name" value="Serine_acetyltransferase"/>
</dbReference>
<evidence type="ECO:0000256" key="3">
    <source>
        <dbReference type="ARBA" id="ARBA00022605"/>
    </source>
</evidence>
<dbReference type="GO" id="GO:0009001">
    <property type="term" value="F:serine O-acetyltransferase activity"/>
    <property type="evidence" value="ECO:0007669"/>
    <property type="project" value="UniProtKB-EC"/>
</dbReference>
<sequence length="319" mass="34769">MLTKGDPMNKPIMMDLRVAPLKDVVRQLCEPESCKEVCRAPMHDQPMPSIPALTEIVDRLKGILFPGYFGDSEVTPESLTYYIGAGLDRVYRLLIEQIKRGYCFLCRFNGEEDCDDCQEVAVDLATRFITILPHIRALLATDVQAAMAGDPAAKTPGEIIFSYPSITALTHYRIAHELYHLGVDMIPRIICEMAHSKTGIDIHPGAEIGNHFFIDHGTGTVIGETSIIGNNVRLYQGVTLGAKSFPKDAAGQIIKGLPRHPVIEDDVIIYSGATILGRVTIGKGSVIGGNVWVTESVPPGSRLTQQRPSSQLFSGGEGI</sequence>
<name>A0A1G6CSP2_9BACT</name>
<comment type="similarity">
    <text evidence="1">Belongs to the transferase hexapeptide repeat family.</text>
</comment>
<keyword evidence="5" id="KW-0012">Acyltransferase</keyword>
<feature type="compositionally biased region" description="Polar residues" evidence="7">
    <location>
        <begin position="302"/>
        <end position="313"/>
    </location>
</feature>